<evidence type="ECO:0000313" key="3">
    <source>
        <dbReference type="Proteomes" id="UP001174997"/>
    </source>
</evidence>
<feature type="chain" id="PRO_5041403660" description="Secreted protein" evidence="1">
    <location>
        <begin position="20"/>
        <end position="86"/>
    </location>
</feature>
<sequence>MQHIPHLTPVFLCLPGCICLPICCLLPRLSLSPPHENRTILRYHSRFNSLVVHLPHSPPPPLLRPLQITTGQGVACSGGQGTSTTT</sequence>
<reference evidence="2" key="1">
    <citation type="submission" date="2023-06" db="EMBL/GenBank/DDBJ databases">
        <title>Genome-scale phylogeny and comparative genomics of the fungal order Sordariales.</title>
        <authorList>
            <consortium name="Lawrence Berkeley National Laboratory"/>
            <person name="Hensen N."/>
            <person name="Bonometti L."/>
            <person name="Westerberg I."/>
            <person name="Brannstrom I.O."/>
            <person name="Guillou S."/>
            <person name="Cros-Aarteil S."/>
            <person name="Calhoun S."/>
            <person name="Haridas S."/>
            <person name="Kuo A."/>
            <person name="Mondo S."/>
            <person name="Pangilinan J."/>
            <person name="Riley R."/>
            <person name="Labutti K."/>
            <person name="Andreopoulos B."/>
            <person name="Lipzen A."/>
            <person name="Chen C."/>
            <person name="Yanf M."/>
            <person name="Daum C."/>
            <person name="Ng V."/>
            <person name="Clum A."/>
            <person name="Steindorff A."/>
            <person name="Ohm R."/>
            <person name="Martin F."/>
            <person name="Silar P."/>
            <person name="Natvig D."/>
            <person name="Lalanne C."/>
            <person name="Gautier V."/>
            <person name="Ament-Velasquez S.L."/>
            <person name="Kruys A."/>
            <person name="Hutchinson M.I."/>
            <person name="Powell A.J."/>
            <person name="Barry K."/>
            <person name="Miller A.N."/>
            <person name="Grigoriev I.V."/>
            <person name="Debuchy R."/>
            <person name="Gladieux P."/>
            <person name="Thoren M.H."/>
            <person name="Johannesson H."/>
        </authorList>
    </citation>
    <scope>NUCLEOTIDE SEQUENCE</scope>
    <source>
        <strain evidence="2">CBS 307.81</strain>
    </source>
</reference>
<dbReference type="EMBL" id="JAULSY010000059">
    <property type="protein sequence ID" value="KAK0668240.1"/>
    <property type="molecule type" value="Genomic_DNA"/>
</dbReference>
<proteinExistence type="predicted"/>
<evidence type="ECO:0000256" key="1">
    <source>
        <dbReference type="SAM" id="SignalP"/>
    </source>
</evidence>
<organism evidence="2 3">
    <name type="scientific">Cercophora samala</name>
    <dbReference type="NCBI Taxonomy" id="330535"/>
    <lineage>
        <taxon>Eukaryota</taxon>
        <taxon>Fungi</taxon>
        <taxon>Dikarya</taxon>
        <taxon>Ascomycota</taxon>
        <taxon>Pezizomycotina</taxon>
        <taxon>Sordariomycetes</taxon>
        <taxon>Sordariomycetidae</taxon>
        <taxon>Sordariales</taxon>
        <taxon>Lasiosphaeriaceae</taxon>
        <taxon>Cercophora</taxon>
    </lineage>
</organism>
<dbReference type="AlphaFoldDB" id="A0AA39ZC82"/>
<dbReference type="Proteomes" id="UP001174997">
    <property type="component" value="Unassembled WGS sequence"/>
</dbReference>
<evidence type="ECO:0008006" key="4">
    <source>
        <dbReference type="Google" id="ProtNLM"/>
    </source>
</evidence>
<gene>
    <name evidence="2" type="ORF">QBC41DRAFT_124147</name>
</gene>
<comment type="caution">
    <text evidence="2">The sequence shown here is derived from an EMBL/GenBank/DDBJ whole genome shotgun (WGS) entry which is preliminary data.</text>
</comment>
<feature type="signal peptide" evidence="1">
    <location>
        <begin position="1"/>
        <end position="19"/>
    </location>
</feature>
<keyword evidence="1" id="KW-0732">Signal</keyword>
<keyword evidence="3" id="KW-1185">Reference proteome</keyword>
<accession>A0AA39ZC82</accession>
<name>A0AA39ZC82_9PEZI</name>
<evidence type="ECO:0000313" key="2">
    <source>
        <dbReference type="EMBL" id="KAK0668240.1"/>
    </source>
</evidence>
<protein>
    <recommendedName>
        <fullName evidence="4">Secreted protein</fullName>
    </recommendedName>
</protein>